<feature type="transmembrane region" description="Helical" evidence="1">
    <location>
        <begin position="138"/>
        <end position="163"/>
    </location>
</feature>
<comment type="caution">
    <text evidence="2">The sequence shown here is derived from an EMBL/GenBank/DDBJ whole genome shotgun (WGS) entry which is preliminary data.</text>
</comment>
<dbReference type="Proteomes" id="UP000033393">
    <property type="component" value="Unassembled WGS sequence"/>
</dbReference>
<accession>A0A0F0GIP1</accession>
<keyword evidence="1" id="KW-0472">Membrane</keyword>
<gene>
    <name evidence="2" type="ORF">UK23_34095</name>
</gene>
<evidence type="ECO:0000256" key="1">
    <source>
        <dbReference type="SAM" id="Phobius"/>
    </source>
</evidence>
<proteinExistence type="predicted"/>
<dbReference type="STRING" id="68170.GCA_000974445_04965"/>
<keyword evidence="1" id="KW-1133">Transmembrane helix</keyword>
<dbReference type="OrthoDB" id="3381914at2"/>
<protein>
    <submittedName>
        <fullName evidence="2">Uncharacterized protein</fullName>
    </submittedName>
</protein>
<dbReference type="InterPro" id="IPR046491">
    <property type="entry name" value="DUF6584"/>
</dbReference>
<dbReference type="eggNOG" id="ENOG503377Q">
    <property type="taxonomic scope" value="Bacteria"/>
</dbReference>
<keyword evidence="1" id="KW-0812">Transmembrane</keyword>
<name>A0A0F0GIP1_LENAE</name>
<evidence type="ECO:0000313" key="2">
    <source>
        <dbReference type="EMBL" id="KJK43235.1"/>
    </source>
</evidence>
<dbReference type="EMBL" id="JYJG01000300">
    <property type="protein sequence ID" value="KJK43235.1"/>
    <property type="molecule type" value="Genomic_DNA"/>
</dbReference>
<dbReference type="PATRIC" id="fig|68170.10.peg.8814"/>
<organism evidence="2 3">
    <name type="scientific">Lentzea aerocolonigenes</name>
    <name type="common">Lechevalieria aerocolonigenes</name>
    <name type="synonym">Saccharothrix aerocolonigenes</name>
    <dbReference type="NCBI Taxonomy" id="68170"/>
    <lineage>
        <taxon>Bacteria</taxon>
        <taxon>Bacillati</taxon>
        <taxon>Actinomycetota</taxon>
        <taxon>Actinomycetes</taxon>
        <taxon>Pseudonocardiales</taxon>
        <taxon>Pseudonocardiaceae</taxon>
        <taxon>Lentzea</taxon>
    </lineage>
</organism>
<dbReference type="AlphaFoldDB" id="A0A0F0GIP1"/>
<dbReference type="RefSeq" id="WP_045315848.1">
    <property type="nucleotide sequence ID" value="NZ_JYJG01000300.1"/>
</dbReference>
<dbReference type="Pfam" id="PF20225">
    <property type="entry name" value="DUF6584"/>
    <property type="match status" value="1"/>
</dbReference>
<reference evidence="2 3" key="1">
    <citation type="submission" date="2015-02" db="EMBL/GenBank/DDBJ databases">
        <authorList>
            <person name="Ju K.-S."/>
            <person name="Doroghazi J.R."/>
            <person name="Metcalf W."/>
        </authorList>
    </citation>
    <scope>NUCLEOTIDE SEQUENCE [LARGE SCALE GENOMIC DNA]</scope>
    <source>
        <strain evidence="2 3">NRRL B-16140</strain>
    </source>
</reference>
<keyword evidence="3" id="KW-1185">Reference proteome</keyword>
<sequence length="167" mass="18942">MPVELTLHKAAEELRHGDLASVLRARQRVAGLVGTYPHRLDLRERLAEVYRVLGQPAQAGRWTYLSDERDPDETVAFERAYRQAQARLVALCWQGRVDEAPTETARTRLASLYLEARVELQHELDATPHEETSWGACLMVMVGGTFVLVCFLLGIVTLVQFLWRLVS</sequence>
<evidence type="ECO:0000313" key="3">
    <source>
        <dbReference type="Proteomes" id="UP000033393"/>
    </source>
</evidence>